<dbReference type="OrthoDB" id="6437181at2759"/>
<protein>
    <recommendedName>
        <fullName evidence="1">HAT C-terminal dimerisation domain-containing protein</fullName>
    </recommendedName>
</protein>
<dbReference type="VEuPathDB" id="VectorBase:HLOH_063315"/>
<dbReference type="AlphaFoldDB" id="A0A9J6FXU9"/>
<gene>
    <name evidence="2" type="ORF">HPB48_017790</name>
</gene>
<accession>A0A9J6FXU9</accession>
<evidence type="ECO:0000313" key="3">
    <source>
        <dbReference type="Proteomes" id="UP000821853"/>
    </source>
</evidence>
<organism evidence="2 3">
    <name type="scientific">Haemaphysalis longicornis</name>
    <name type="common">Bush tick</name>
    <dbReference type="NCBI Taxonomy" id="44386"/>
    <lineage>
        <taxon>Eukaryota</taxon>
        <taxon>Metazoa</taxon>
        <taxon>Ecdysozoa</taxon>
        <taxon>Arthropoda</taxon>
        <taxon>Chelicerata</taxon>
        <taxon>Arachnida</taxon>
        <taxon>Acari</taxon>
        <taxon>Parasitiformes</taxon>
        <taxon>Ixodida</taxon>
        <taxon>Ixodoidea</taxon>
        <taxon>Ixodidae</taxon>
        <taxon>Haemaphysalinae</taxon>
        <taxon>Haemaphysalis</taxon>
    </lineage>
</organism>
<keyword evidence="3" id="KW-1185">Reference proteome</keyword>
<proteinExistence type="predicted"/>
<dbReference type="InterPro" id="IPR008906">
    <property type="entry name" value="HATC_C_dom"/>
</dbReference>
<feature type="domain" description="HAT C-terminal dimerisation" evidence="1">
    <location>
        <begin position="6"/>
        <end position="61"/>
    </location>
</feature>
<evidence type="ECO:0000259" key="1">
    <source>
        <dbReference type="Pfam" id="PF05699"/>
    </source>
</evidence>
<dbReference type="Proteomes" id="UP000821853">
    <property type="component" value="Chromosome 2"/>
</dbReference>
<name>A0A9J6FXU9_HAELO</name>
<reference evidence="2 3" key="1">
    <citation type="journal article" date="2020" name="Cell">
        <title>Large-Scale Comparative Analyses of Tick Genomes Elucidate Their Genetic Diversity and Vector Capacities.</title>
        <authorList>
            <consortium name="Tick Genome and Microbiome Consortium (TIGMIC)"/>
            <person name="Jia N."/>
            <person name="Wang J."/>
            <person name="Shi W."/>
            <person name="Du L."/>
            <person name="Sun Y."/>
            <person name="Zhan W."/>
            <person name="Jiang J.F."/>
            <person name="Wang Q."/>
            <person name="Zhang B."/>
            <person name="Ji P."/>
            <person name="Bell-Sakyi L."/>
            <person name="Cui X.M."/>
            <person name="Yuan T.T."/>
            <person name="Jiang B.G."/>
            <person name="Yang W.F."/>
            <person name="Lam T.T."/>
            <person name="Chang Q.C."/>
            <person name="Ding S.J."/>
            <person name="Wang X.J."/>
            <person name="Zhu J.G."/>
            <person name="Ruan X.D."/>
            <person name="Zhao L."/>
            <person name="Wei J.T."/>
            <person name="Ye R.Z."/>
            <person name="Que T.C."/>
            <person name="Du C.H."/>
            <person name="Zhou Y.H."/>
            <person name="Cheng J.X."/>
            <person name="Dai P.F."/>
            <person name="Guo W.B."/>
            <person name="Han X.H."/>
            <person name="Huang E.J."/>
            <person name="Li L.F."/>
            <person name="Wei W."/>
            <person name="Gao Y.C."/>
            <person name="Liu J.Z."/>
            <person name="Shao H.Z."/>
            <person name="Wang X."/>
            <person name="Wang C.C."/>
            <person name="Yang T.C."/>
            <person name="Huo Q.B."/>
            <person name="Li W."/>
            <person name="Chen H.Y."/>
            <person name="Chen S.E."/>
            <person name="Zhou L.G."/>
            <person name="Ni X.B."/>
            <person name="Tian J.H."/>
            <person name="Sheng Y."/>
            <person name="Liu T."/>
            <person name="Pan Y.S."/>
            <person name="Xia L.Y."/>
            <person name="Li J."/>
            <person name="Zhao F."/>
            <person name="Cao W.C."/>
        </authorList>
    </citation>
    <scope>NUCLEOTIDE SEQUENCE [LARGE SCALE GENOMIC DNA]</scope>
    <source>
        <strain evidence="2">HaeL-2018</strain>
    </source>
</reference>
<evidence type="ECO:0000313" key="2">
    <source>
        <dbReference type="EMBL" id="KAH9366868.1"/>
    </source>
</evidence>
<comment type="caution">
    <text evidence="2">The sequence shown here is derived from an EMBL/GenBank/DDBJ whole genome shotgun (WGS) entry which is preliminary data.</text>
</comment>
<dbReference type="Pfam" id="PF05699">
    <property type="entry name" value="Dimer_Tnp_hAT"/>
    <property type="match status" value="1"/>
</dbReference>
<dbReference type="InterPro" id="IPR052958">
    <property type="entry name" value="IFN-induced_PKR_regulator"/>
</dbReference>
<dbReference type="PANTHER" id="PTHR46289:SF14">
    <property type="entry name" value="DUF4371 DOMAIN-CONTAINING PROTEIN"/>
    <property type="match status" value="1"/>
</dbReference>
<sequence length="125" mass="13786">MCDVDIFPSIKALLQILATLPISIASVERSFFTLLRLNTWLRSQMSETRLTGLALLHTHRDIPVDCDKVIDRFTTEIVDGGGWNMCCSIGLLFATLELSVAVPNSTIQTPWCSSCTYFCGIVSAV</sequence>
<dbReference type="GO" id="GO:0046983">
    <property type="term" value="F:protein dimerization activity"/>
    <property type="evidence" value="ECO:0007669"/>
    <property type="project" value="InterPro"/>
</dbReference>
<dbReference type="PANTHER" id="PTHR46289">
    <property type="entry name" value="52 KDA REPRESSOR OF THE INHIBITOR OF THE PROTEIN KINASE-LIKE PROTEIN-RELATED"/>
    <property type="match status" value="1"/>
</dbReference>
<dbReference type="EMBL" id="JABSTR010000004">
    <property type="protein sequence ID" value="KAH9366868.1"/>
    <property type="molecule type" value="Genomic_DNA"/>
</dbReference>